<reference evidence="1" key="1">
    <citation type="submission" date="2023-10" db="EMBL/GenBank/DDBJ databases">
        <title>Genome assemblies of two species of porcelain crab, Petrolisthes cinctipes and Petrolisthes manimaculis (Anomura: Porcellanidae).</title>
        <authorList>
            <person name="Angst P."/>
        </authorList>
    </citation>
    <scope>NUCLEOTIDE SEQUENCE</scope>
    <source>
        <strain evidence="1">PB745_01</strain>
        <tissue evidence="1">Gill</tissue>
    </source>
</reference>
<dbReference type="EMBL" id="JAWQEG010000347">
    <property type="protein sequence ID" value="KAK3891390.1"/>
    <property type="molecule type" value="Genomic_DNA"/>
</dbReference>
<keyword evidence="2" id="KW-1185">Reference proteome</keyword>
<sequence>MELELGKADRTVQLKRYTGCEFEVDLRIKPVSKITVQRNKYRAEYPCFIVIKGTHNHSLESAMGLRQLRVLPETREELFKYFEMAFTRSQATRIHQEKLNFNLTDLANHGINPSLRLSAWIREVWLTENHGQLSGESMFSAIKKYAEISEATRIELEVHDGATFAIILVTDLMMRCHQELKASSEVVFVDTTSHEDQLNTAVTPLLCAGPVGAVPLGIIFSSSQDEIGYKRGFQLLKKVLKSSVEFDNYWLQFCKSSVSQQNDKYTTYLTKLVEEEWSIHY</sequence>
<dbReference type="PANTHER" id="PTHR35385">
    <property type="entry name" value="PROTEIN B, PUTATIVE-RELATED-RELATED"/>
    <property type="match status" value="1"/>
</dbReference>
<dbReference type="AlphaFoldDB" id="A0AAE1GET8"/>
<dbReference type="Proteomes" id="UP001286313">
    <property type="component" value="Unassembled WGS sequence"/>
</dbReference>
<accession>A0AAE1GET8</accession>
<proteinExistence type="predicted"/>
<evidence type="ECO:0000313" key="2">
    <source>
        <dbReference type="Proteomes" id="UP001286313"/>
    </source>
</evidence>
<name>A0AAE1GET8_PETCI</name>
<organism evidence="1 2">
    <name type="scientific">Petrolisthes cinctipes</name>
    <name type="common">Flat porcelain crab</name>
    <dbReference type="NCBI Taxonomy" id="88211"/>
    <lineage>
        <taxon>Eukaryota</taxon>
        <taxon>Metazoa</taxon>
        <taxon>Ecdysozoa</taxon>
        <taxon>Arthropoda</taxon>
        <taxon>Crustacea</taxon>
        <taxon>Multicrustacea</taxon>
        <taxon>Malacostraca</taxon>
        <taxon>Eumalacostraca</taxon>
        <taxon>Eucarida</taxon>
        <taxon>Decapoda</taxon>
        <taxon>Pleocyemata</taxon>
        <taxon>Anomura</taxon>
        <taxon>Galatheoidea</taxon>
        <taxon>Porcellanidae</taxon>
        <taxon>Petrolisthes</taxon>
    </lineage>
</organism>
<comment type="caution">
    <text evidence="1">The sequence shown here is derived from an EMBL/GenBank/DDBJ whole genome shotgun (WGS) entry which is preliminary data.</text>
</comment>
<gene>
    <name evidence="1" type="ORF">Pcinc_004689</name>
</gene>
<dbReference type="PANTHER" id="PTHR35385:SF2">
    <property type="entry name" value="PROTEIN B, PUTATIVE-RELATED"/>
    <property type="match status" value="1"/>
</dbReference>
<evidence type="ECO:0008006" key="3">
    <source>
        <dbReference type="Google" id="ProtNLM"/>
    </source>
</evidence>
<protein>
    <recommendedName>
        <fullName evidence="3">MULE transposase domain-containing protein</fullName>
    </recommendedName>
</protein>
<evidence type="ECO:0000313" key="1">
    <source>
        <dbReference type="EMBL" id="KAK3891390.1"/>
    </source>
</evidence>